<dbReference type="Proteomes" id="UP001595696">
    <property type="component" value="Unassembled WGS sequence"/>
</dbReference>
<dbReference type="Gene3D" id="3.30.565.10">
    <property type="entry name" value="Histidine kinase-like ATPase, C-terminal domain"/>
    <property type="match status" value="1"/>
</dbReference>
<comment type="caution">
    <text evidence="1">The sequence shown here is derived from an EMBL/GenBank/DDBJ whole genome shotgun (WGS) entry which is preliminary data.</text>
</comment>
<accession>A0ABV8DMJ3</accession>
<organism evidence="1 2">
    <name type="scientific">Nocardia jiangsuensis</name>
    <dbReference type="NCBI Taxonomy" id="1691563"/>
    <lineage>
        <taxon>Bacteria</taxon>
        <taxon>Bacillati</taxon>
        <taxon>Actinomycetota</taxon>
        <taxon>Actinomycetes</taxon>
        <taxon>Mycobacteriales</taxon>
        <taxon>Nocardiaceae</taxon>
        <taxon>Nocardia</taxon>
    </lineage>
</organism>
<sequence length="131" mass="13290">MASSSVVAVEFDARPEQLGIGRALNRAVGLGLGVAVSEAADLELAVHEIASLLVAAATPDAVVRCEYTGHDTVIGVRITADTRVEPVAGGLGWHIVRALAGGVVLDCGPPDPGRGGYAVTVVFSWPHIGGV</sequence>
<dbReference type="RefSeq" id="WP_378611025.1">
    <property type="nucleotide sequence ID" value="NZ_JBHSAX010000004.1"/>
</dbReference>
<proteinExistence type="predicted"/>
<keyword evidence="2" id="KW-1185">Reference proteome</keyword>
<evidence type="ECO:0000313" key="1">
    <source>
        <dbReference type="EMBL" id="MFC3961272.1"/>
    </source>
</evidence>
<protein>
    <recommendedName>
        <fullName evidence="3">Serine/threonine-protein kinase RsbW</fullName>
    </recommendedName>
</protein>
<reference evidence="2" key="1">
    <citation type="journal article" date="2019" name="Int. J. Syst. Evol. Microbiol.">
        <title>The Global Catalogue of Microorganisms (GCM) 10K type strain sequencing project: providing services to taxonomists for standard genome sequencing and annotation.</title>
        <authorList>
            <consortium name="The Broad Institute Genomics Platform"/>
            <consortium name="The Broad Institute Genome Sequencing Center for Infectious Disease"/>
            <person name="Wu L."/>
            <person name="Ma J."/>
        </authorList>
    </citation>
    <scope>NUCLEOTIDE SEQUENCE [LARGE SCALE GENOMIC DNA]</scope>
    <source>
        <strain evidence="2">CGMCC 4.7330</strain>
    </source>
</reference>
<name>A0ABV8DMJ3_9NOCA</name>
<evidence type="ECO:0000313" key="2">
    <source>
        <dbReference type="Proteomes" id="UP001595696"/>
    </source>
</evidence>
<gene>
    <name evidence="1" type="ORF">ACFO0B_04645</name>
</gene>
<dbReference type="InterPro" id="IPR036890">
    <property type="entry name" value="HATPase_C_sf"/>
</dbReference>
<dbReference type="EMBL" id="JBHSAX010000004">
    <property type="protein sequence ID" value="MFC3961272.1"/>
    <property type="molecule type" value="Genomic_DNA"/>
</dbReference>
<evidence type="ECO:0008006" key="3">
    <source>
        <dbReference type="Google" id="ProtNLM"/>
    </source>
</evidence>